<dbReference type="SMART" id="SM00448">
    <property type="entry name" value="REC"/>
    <property type="match status" value="1"/>
</dbReference>
<dbReference type="Pfam" id="PF00072">
    <property type="entry name" value="Response_reg"/>
    <property type="match status" value="1"/>
</dbReference>
<gene>
    <name evidence="4" type="ordered locus">PHZ_p0298</name>
</gene>
<dbReference type="AlphaFoldDB" id="B4RIR5"/>
<evidence type="ECO:0000313" key="4">
    <source>
        <dbReference type="EMBL" id="ACG80240.1"/>
    </source>
</evidence>
<keyword evidence="4" id="KW-0614">Plasmid</keyword>
<feature type="domain" description="Response regulatory" evidence="3">
    <location>
        <begin position="8"/>
        <end position="123"/>
    </location>
</feature>
<dbReference type="RefSeq" id="WP_012520536.1">
    <property type="nucleotide sequence ID" value="NC_011143.1"/>
</dbReference>
<reference evidence="4 5" key="1">
    <citation type="journal article" date="2008" name="BMC Genomics">
        <title>Complete genome of Phenylobacterium zucineum - a novel facultative intracellular bacterium isolated from human erythroleukemia cell line K562.</title>
        <authorList>
            <person name="Luo Y."/>
            <person name="Xu X."/>
            <person name="Ding Z."/>
            <person name="Liu Z."/>
            <person name="Zhang B."/>
            <person name="Yan Z."/>
            <person name="Sun J."/>
            <person name="Hu S."/>
            <person name="Hu X."/>
        </authorList>
    </citation>
    <scope>NUCLEOTIDE SEQUENCE [LARGE SCALE GENOMIC DNA]</scope>
    <source>
        <strain evidence="5">HLK1</strain>
        <plasmid evidence="5">Plasmid pHLK1</plasmid>
    </source>
</reference>
<geneLocation type="plasmid" evidence="5">
    <name>pHLK1</name>
</geneLocation>
<dbReference type="InterPro" id="IPR011006">
    <property type="entry name" value="CheY-like_superfamily"/>
</dbReference>
<dbReference type="SUPFAM" id="SSF52172">
    <property type="entry name" value="CheY-like"/>
    <property type="match status" value="1"/>
</dbReference>
<proteinExistence type="predicted"/>
<dbReference type="PANTHER" id="PTHR44591">
    <property type="entry name" value="STRESS RESPONSE REGULATOR PROTEIN 1"/>
    <property type="match status" value="1"/>
</dbReference>
<dbReference type="Proteomes" id="UP000001868">
    <property type="component" value="Plasmid pHLK1"/>
</dbReference>
<accession>B4RIR5</accession>
<dbReference type="InterPro" id="IPR050595">
    <property type="entry name" value="Bact_response_regulator"/>
</dbReference>
<name>B4RIR5_PHEZH</name>
<dbReference type="GO" id="GO:0000160">
    <property type="term" value="P:phosphorelay signal transduction system"/>
    <property type="evidence" value="ECO:0007669"/>
    <property type="project" value="InterPro"/>
</dbReference>
<protein>
    <submittedName>
        <fullName evidence="4">Response regulator receiver domain protein (CheY-like receiver)</fullName>
    </submittedName>
</protein>
<dbReference type="PROSITE" id="PS50110">
    <property type="entry name" value="RESPONSE_REGULATORY"/>
    <property type="match status" value="1"/>
</dbReference>
<dbReference type="eggNOG" id="COG0784">
    <property type="taxonomic scope" value="Bacteria"/>
</dbReference>
<dbReference type="Gene3D" id="3.40.50.2300">
    <property type="match status" value="1"/>
</dbReference>
<dbReference type="KEGG" id="pzu:PHZ_p0298"/>
<dbReference type="InterPro" id="IPR001789">
    <property type="entry name" value="Sig_transdc_resp-reg_receiver"/>
</dbReference>
<evidence type="ECO:0000256" key="2">
    <source>
        <dbReference type="PROSITE-ProRule" id="PRU00169"/>
    </source>
</evidence>
<feature type="modified residue" description="4-aspartylphosphate" evidence="2">
    <location>
        <position position="59"/>
    </location>
</feature>
<sequence length="131" mass="13534">MAEEDAPLVLYVEDEPAVLELGVSALEEGGFRVASASTGAGAIRQLETPDAAFAALVTDIDLGDNSSGWEVARRARELFPDLPVVYVSGGSAHEWASRGVPGSVMLTKPFALAQLVVAVSNATLERPGPGG</sequence>
<dbReference type="PANTHER" id="PTHR44591:SF21">
    <property type="entry name" value="TWO-COMPONENT RESPONSE REGULATOR"/>
    <property type="match status" value="1"/>
</dbReference>
<keyword evidence="1 2" id="KW-0597">Phosphoprotein</keyword>
<dbReference type="HOGENOM" id="CLU_000445_69_8_5"/>
<dbReference type="EMBL" id="CP000748">
    <property type="protein sequence ID" value="ACG80240.1"/>
    <property type="molecule type" value="Genomic_DNA"/>
</dbReference>
<evidence type="ECO:0000256" key="1">
    <source>
        <dbReference type="ARBA" id="ARBA00022553"/>
    </source>
</evidence>
<organism evidence="4 5">
    <name type="scientific">Phenylobacterium zucineum (strain HLK1)</name>
    <dbReference type="NCBI Taxonomy" id="450851"/>
    <lineage>
        <taxon>Bacteria</taxon>
        <taxon>Pseudomonadati</taxon>
        <taxon>Pseudomonadota</taxon>
        <taxon>Alphaproteobacteria</taxon>
        <taxon>Caulobacterales</taxon>
        <taxon>Caulobacteraceae</taxon>
        <taxon>Phenylobacterium</taxon>
    </lineage>
</organism>
<evidence type="ECO:0000313" key="5">
    <source>
        <dbReference type="Proteomes" id="UP000001868"/>
    </source>
</evidence>
<dbReference type="OrthoDB" id="7210814at2"/>
<keyword evidence="5" id="KW-1185">Reference proteome</keyword>
<evidence type="ECO:0000259" key="3">
    <source>
        <dbReference type="PROSITE" id="PS50110"/>
    </source>
</evidence>